<keyword evidence="3" id="KW-1185">Reference proteome</keyword>
<protein>
    <submittedName>
        <fullName evidence="2">Uncharacterized protein</fullName>
    </submittedName>
</protein>
<feature type="region of interest" description="Disordered" evidence="1">
    <location>
        <begin position="239"/>
        <end position="258"/>
    </location>
</feature>
<reference evidence="2" key="2">
    <citation type="journal article" date="2023" name="Commun. Biol.">
        <title>Intrasexual cuticular hydrocarbon dimorphism in a wasp sheds light on hydrocarbon biosynthesis genes in Hymenoptera.</title>
        <authorList>
            <person name="Moris V.C."/>
            <person name="Podsiadlowski L."/>
            <person name="Martin S."/>
            <person name="Oeyen J.P."/>
            <person name="Donath A."/>
            <person name="Petersen M."/>
            <person name="Wilbrandt J."/>
            <person name="Misof B."/>
            <person name="Liedtke D."/>
            <person name="Thamm M."/>
            <person name="Scheiner R."/>
            <person name="Schmitt T."/>
            <person name="Niehuis O."/>
        </authorList>
    </citation>
    <scope>NUCLEOTIDE SEQUENCE</scope>
    <source>
        <strain evidence="2">GBR_01_08_01A</strain>
    </source>
</reference>
<dbReference type="Proteomes" id="UP001258017">
    <property type="component" value="Unassembled WGS sequence"/>
</dbReference>
<evidence type="ECO:0000313" key="3">
    <source>
        <dbReference type="Proteomes" id="UP001258017"/>
    </source>
</evidence>
<name>A0AAD9VQM4_9HYME</name>
<dbReference type="AlphaFoldDB" id="A0AAD9VQM4"/>
<feature type="compositionally biased region" description="Basic and acidic residues" evidence="1">
    <location>
        <begin position="294"/>
        <end position="303"/>
    </location>
</feature>
<evidence type="ECO:0000256" key="1">
    <source>
        <dbReference type="SAM" id="MobiDB-lite"/>
    </source>
</evidence>
<feature type="region of interest" description="Disordered" evidence="1">
    <location>
        <begin position="294"/>
        <end position="336"/>
    </location>
</feature>
<sequence length="336" mass="38689">MSSAFVVFRRFYSSSAASDGENHFATENANDNRGDGYVVGSSGTKKSGGGLYEILLTLLADEWNTIFRSRARFHNGWDEILFVQSLLRYENCCKIFHLPVEYCWVSGFYEKLESSGGGDSGDNRPPFIVTYYGDRKPWTFDEDESTWLDVYIWRWFHEKACALLRERFCLPTLASAKSRELVCYVEISKHRFDNARGDRDFESPVKLKRRDYYHTVACRNHCREARDDAKVLSCNLGGETDDKANDNEKTRRQNDSRKGEVIATWKKVRGYDLRGCFNEAPYSLQDFSQLRIKAAKDDKGKGEQKKRRREMKETTDTEMLPTTATSSDAQYATAPL</sequence>
<feature type="compositionally biased region" description="Basic and acidic residues" evidence="1">
    <location>
        <begin position="240"/>
        <end position="258"/>
    </location>
</feature>
<accession>A0AAD9VQM4</accession>
<evidence type="ECO:0000313" key="2">
    <source>
        <dbReference type="EMBL" id="KAK2583516.1"/>
    </source>
</evidence>
<feature type="compositionally biased region" description="Polar residues" evidence="1">
    <location>
        <begin position="320"/>
        <end position="330"/>
    </location>
</feature>
<gene>
    <name evidence="2" type="ORF">KPH14_009472</name>
</gene>
<organism evidence="2 3">
    <name type="scientific">Odynerus spinipes</name>
    <dbReference type="NCBI Taxonomy" id="1348599"/>
    <lineage>
        <taxon>Eukaryota</taxon>
        <taxon>Metazoa</taxon>
        <taxon>Ecdysozoa</taxon>
        <taxon>Arthropoda</taxon>
        <taxon>Hexapoda</taxon>
        <taxon>Insecta</taxon>
        <taxon>Pterygota</taxon>
        <taxon>Neoptera</taxon>
        <taxon>Endopterygota</taxon>
        <taxon>Hymenoptera</taxon>
        <taxon>Apocrita</taxon>
        <taxon>Aculeata</taxon>
        <taxon>Vespoidea</taxon>
        <taxon>Vespidae</taxon>
        <taxon>Eumeninae</taxon>
        <taxon>Odynerus</taxon>
    </lineage>
</organism>
<reference evidence="2" key="1">
    <citation type="submission" date="2021-08" db="EMBL/GenBank/DDBJ databases">
        <authorList>
            <person name="Misof B."/>
            <person name="Oliver O."/>
            <person name="Podsiadlowski L."/>
            <person name="Donath A."/>
            <person name="Peters R."/>
            <person name="Mayer C."/>
            <person name="Rust J."/>
            <person name="Gunkel S."/>
            <person name="Lesny P."/>
            <person name="Martin S."/>
            <person name="Oeyen J.P."/>
            <person name="Petersen M."/>
            <person name="Panagiotis P."/>
            <person name="Wilbrandt J."/>
            <person name="Tanja T."/>
        </authorList>
    </citation>
    <scope>NUCLEOTIDE SEQUENCE</scope>
    <source>
        <strain evidence="2">GBR_01_08_01A</strain>
        <tissue evidence="2">Thorax + abdomen</tissue>
    </source>
</reference>
<comment type="caution">
    <text evidence="2">The sequence shown here is derived from an EMBL/GenBank/DDBJ whole genome shotgun (WGS) entry which is preliminary data.</text>
</comment>
<proteinExistence type="predicted"/>
<dbReference type="EMBL" id="JAIFRP010000030">
    <property type="protein sequence ID" value="KAK2583516.1"/>
    <property type="molecule type" value="Genomic_DNA"/>
</dbReference>